<keyword evidence="2" id="KW-0732">Signal</keyword>
<dbReference type="EMBL" id="JACEIK010001584">
    <property type="protein sequence ID" value="MCD7470579.1"/>
    <property type="molecule type" value="Genomic_DNA"/>
</dbReference>
<proteinExistence type="predicted"/>
<sequence length="143" mass="13477">MMPMETVPPVPMPLLLGLFELSAALPLDPIGSVSTWKELVVKEGVFLGGSEDGVGGEPRGGVNAGDGGELPGRGGEGGGFLGGLEAGVGGEPCGGTDTGDGGGGGDTGGGSTFGGGEGELGGVVGCGGGEVGGSSFWSVKVNL</sequence>
<evidence type="ECO:0000313" key="4">
    <source>
        <dbReference type="Proteomes" id="UP000823775"/>
    </source>
</evidence>
<feature type="region of interest" description="Disordered" evidence="1">
    <location>
        <begin position="48"/>
        <end position="112"/>
    </location>
</feature>
<feature type="chain" id="PRO_5046269525" evidence="2">
    <location>
        <begin position="25"/>
        <end position="143"/>
    </location>
</feature>
<reference evidence="3 4" key="1">
    <citation type="journal article" date="2021" name="BMC Genomics">
        <title>Datura genome reveals duplications of psychoactive alkaloid biosynthetic genes and high mutation rate following tissue culture.</title>
        <authorList>
            <person name="Rajewski A."/>
            <person name="Carter-House D."/>
            <person name="Stajich J."/>
            <person name="Litt A."/>
        </authorList>
    </citation>
    <scope>NUCLEOTIDE SEQUENCE [LARGE SCALE GENOMIC DNA]</scope>
    <source>
        <strain evidence="3">AR-01</strain>
    </source>
</reference>
<dbReference type="Proteomes" id="UP000823775">
    <property type="component" value="Unassembled WGS sequence"/>
</dbReference>
<comment type="caution">
    <text evidence="3">The sequence shown here is derived from an EMBL/GenBank/DDBJ whole genome shotgun (WGS) entry which is preliminary data.</text>
</comment>
<organism evidence="3 4">
    <name type="scientific">Datura stramonium</name>
    <name type="common">Jimsonweed</name>
    <name type="synonym">Common thornapple</name>
    <dbReference type="NCBI Taxonomy" id="4076"/>
    <lineage>
        <taxon>Eukaryota</taxon>
        <taxon>Viridiplantae</taxon>
        <taxon>Streptophyta</taxon>
        <taxon>Embryophyta</taxon>
        <taxon>Tracheophyta</taxon>
        <taxon>Spermatophyta</taxon>
        <taxon>Magnoliopsida</taxon>
        <taxon>eudicotyledons</taxon>
        <taxon>Gunneridae</taxon>
        <taxon>Pentapetalae</taxon>
        <taxon>asterids</taxon>
        <taxon>lamiids</taxon>
        <taxon>Solanales</taxon>
        <taxon>Solanaceae</taxon>
        <taxon>Solanoideae</taxon>
        <taxon>Datureae</taxon>
        <taxon>Datura</taxon>
    </lineage>
</organism>
<feature type="signal peptide" evidence="2">
    <location>
        <begin position="1"/>
        <end position="24"/>
    </location>
</feature>
<accession>A0ABS8TGH0</accession>
<evidence type="ECO:0000256" key="2">
    <source>
        <dbReference type="SAM" id="SignalP"/>
    </source>
</evidence>
<name>A0ABS8TGH0_DATST</name>
<gene>
    <name evidence="3" type="ORF">HAX54_010548</name>
</gene>
<protein>
    <submittedName>
        <fullName evidence="3">Uncharacterized protein</fullName>
    </submittedName>
</protein>
<evidence type="ECO:0000313" key="3">
    <source>
        <dbReference type="EMBL" id="MCD7470579.1"/>
    </source>
</evidence>
<keyword evidence="4" id="KW-1185">Reference proteome</keyword>
<evidence type="ECO:0000256" key="1">
    <source>
        <dbReference type="SAM" id="MobiDB-lite"/>
    </source>
</evidence>